<reference evidence="1 2" key="1">
    <citation type="submission" date="2021-06" db="EMBL/GenBank/DDBJ databases">
        <title>Caerostris extrusa draft genome.</title>
        <authorList>
            <person name="Kono N."/>
            <person name="Arakawa K."/>
        </authorList>
    </citation>
    <scope>NUCLEOTIDE SEQUENCE [LARGE SCALE GENOMIC DNA]</scope>
</reference>
<sequence length="141" mass="16721">MYNLTQSSFRRVPHLHKREWQRNSRPISERVEKKKKIPPLLLSFSTFRLQLFWCSFSSDLYPLSNVLLQGSKVKGNTALRIREKREKCLDLLFFPLSLKLIHQISKFRNVRNWSDIDIAFGDILDFFGSRNYENSNISLAE</sequence>
<organism evidence="1 2">
    <name type="scientific">Caerostris extrusa</name>
    <name type="common">Bark spider</name>
    <name type="synonym">Caerostris bankana</name>
    <dbReference type="NCBI Taxonomy" id="172846"/>
    <lineage>
        <taxon>Eukaryota</taxon>
        <taxon>Metazoa</taxon>
        <taxon>Ecdysozoa</taxon>
        <taxon>Arthropoda</taxon>
        <taxon>Chelicerata</taxon>
        <taxon>Arachnida</taxon>
        <taxon>Araneae</taxon>
        <taxon>Araneomorphae</taxon>
        <taxon>Entelegynae</taxon>
        <taxon>Araneoidea</taxon>
        <taxon>Araneidae</taxon>
        <taxon>Caerostris</taxon>
    </lineage>
</organism>
<name>A0AAV4N3R7_CAEEX</name>
<comment type="caution">
    <text evidence="1">The sequence shown here is derived from an EMBL/GenBank/DDBJ whole genome shotgun (WGS) entry which is preliminary data.</text>
</comment>
<gene>
    <name evidence="1" type="ORF">CEXT_752491</name>
</gene>
<dbReference type="EMBL" id="BPLR01002840">
    <property type="protein sequence ID" value="GIX78470.1"/>
    <property type="molecule type" value="Genomic_DNA"/>
</dbReference>
<proteinExistence type="predicted"/>
<evidence type="ECO:0000313" key="2">
    <source>
        <dbReference type="Proteomes" id="UP001054945"/>
    </source>
</evidence>
<keyword evidence="2" id="KW-1185">Reference proteome</keyword>
<accession>A0AAV4N3R7</accession>
<protein>
    <submittedName>
        <fullName evidence="1">Uncharacterized protein</fullName>
    </submittedName>
</protein>
<evidence type="ECO:0000313" key="1">
    <source>
        <dbReference type="EMBL" id="GIX78470.1"/>
    </source>
</evidence>
<dbReference type="Proteomes" id="UP001054945">
    <property type="component" value="Unassembled WGS sequence"/>
</dbReference>
<dbReference type="AlphaFoldDB" id="A0AAV4N3R7"/>